<feature type="transmembrane region" description="Helical" evidence="8">
    <location>
        <begin position="358"/>
        <end position="377"/>
    </location>
</feature>
<dbReference type="Proteomes" id="UP000886998">
    <property type="component" value="Unassembled WGS sequence"/>
</dbReference>
<evidence type="ECO:0000256" key="8">
    <source>
        <dbReference type="RuleBase" id="RU363075"/>
    </source>
</evidence>
<keyword evidence="5 8" id="KW-0256">Endoplasmic reticulum</keyword>
<keyword evidence="2 8" id="KW-0328">Glycosyltransferase</keyword>
<evidence type="ECO:0000256" key="2">
    <source>
        <dbReference type="ARBA" id="ARBA00022676"/>
    </source>
</evidence>
<protein>
    <recommendedName>
        <fullName evidence="8">Mannosyltransferase</fullName>
        <ecNumber evidence="8">2.4.1.-</ecNumber>
    </recommendedName>
</protein>
<evidence type="ECO:0000313" key="9">
    <source>
        <dbReference type="EMBL" id="GFS29319.1"/>
    </source>
</evidence>
<dbReference type="Pfam" id="PF03901">
    <property type="entry name" value="Glyco_transf_22"/>
    <property type="match status" value="1"/>
</dbReference>
<keyword evidence="7 8" id="KW-0472">Membrane</keyword>
<proteinExistence type="inferred from homology"/>
<keyword evidence="3" id="KW-0808">Transferase</keyword>
<dbReference type="GO" id="GO:0006506">
    <property type="term" value="P:GPI anchor biosynthetic process"/>
    <property type="evidence" value="ECO:0007669"/>
    <property type="project" value="TreeGrafter"/>
</dbReference>
<feature type="transmembrane region" description="Helical" evidence="8">
    <location>
        <begin position="389"/>
        <end position="414"/>
    </location>
</feature>
<feature type="transmembrane region" description="Helical" evidence="8">
    <location>
        <begin position="220"/>
        <end position="247"/>
    </location>
</feature>
<keyword evidence="4 8" id="KW-0812">Transmembrane</keyword>
<keyword evidence="6 8" id="KW-1133">Transmembrane helix</keyword>
<dbReference type="OrthoDB" id="416834at2759"/>
<feature type="transmembrane region" description="Helical" evidence="8">
    <location>
        <begin position="333"/>
        <end position="352"/>
    </location>
</feature>
<dbReference type="EC" id="2.4.1.-" evidence="8"/>
<accession>A0A8X6I3T3</accession>
<feature type="transmembrane region" description="Helical" evidence="8">
    <location>
        <begin position="164"/>
        <end position="183"/>
    </location>
</feature>
<dbReference type="InterPro" id="IPR005599">
    <property type="entry name" value="GPI_mannosylTrfase"/>
</dbReference>
<name>A0A8X6I3T3_9ARAC</name>
<organism evidence="9 10">
    <name type="scientific">Trichonephila inaurata madagascariensis</name>
    <dbReference type="NCBI Taxonomy" id="2747483"/>
    <lineage>
        <taxon>Eukaryota</taxon>
        <taxon>Metazoa</taxon>
        <taxon>Ecdysozoa</taxon>
        <taxon>Arthropoda</taxon>
        <taxon>Chelicerata</taxon>
        <taxon>Arachnida</taxon>
        <taxon>Araneae</taxon>
        <taxon>Araneomorphae</taxon>
        <taxon>Entelegynae</taxon>
        <taxon>Araneoidea</taxon>
        <taxon>Nephilidae</taxon>
        <taxon>Trichonephila</taxon>
        <taxon>Trichonephila inaurata</taxon>
    </lineage>
</organism>
<feature type="transmembrane region" description="Helical" evidence="8">
    <location>
        <begin position="306"/>
        <end position="326"/>
    </location>
</feature>
<evidence type="ECO:0000256" key="1">
    <source>
        <dbReference type="ARBA" id="ARBA00004477"/>
    </source>
</evidence>
<comment type="similarity">
    <text evidence="8">Belongs to the glycosyltransferase 22 family.</text>
</comment>
<evidence type="ECO:0000256" key="7">
    <source>
        <dbReference type="ARBA" id="ARBA00023136"/>
    </source>
</evidence>
<evidence type="ECO:0000313" key="10">
    <source>
        <dbReference type="Proteomes" id="UP000886998"/>
    </source>
</evidence>
<feature type="transmembrane region" description="Helical" evidence="8">
    <location>
        <begin position="121"/>
        <end position="144"/>
    </location>
</feature>
<comment type="caution">
    <text evidence="9">The sequence shown here is derived from an EMBL/GenBank/DDBJ whole genome shotgun (WGS) entry which is preliminary data.</text>
</comment>
<evidence type="ECO:0000256" key="5">
    <source>
        <dbReference type="ARBA" id="ARBA00022824"/>
    </source>
</evidence>
<reference evidence="9" key="1">
    <citation type="submission" date="2020-08" db="EMBL/GenBank/DDBJ databases">
        <title>Multicomponent nature underlies the extraordinary mechanical properties of spider dragline silk.</title>
        <authorList>
            <person name="Kono N."/>
            <person name="Nakamura H."/>
            <person name="Mori M."/>
            <person name="Yoshida Y."/>
            <person name="Ohtoshi R."/>
            <person name="Malay A.D."/>
            <person name="Moran D.A.P."/>
            <person name="Tomita M."/>
            <person name="Numata K."/>
            <person name="Arakawa K."/>
        </authorList>
    </citation>
    <scope>NUCLEOTIDE SEQUENCE</scope>
</reference>
<dbReference type="PANTHER" id="PTHR22760">
    <property type="entry name" value="GLYCOSYLTRANSFERASE"/>
    <property type="match status" value="1"/>
</dbReference>
<gene>
    <name evidence="9" type="primary">PIGB</name>
    <name evidence="9" type="ORF">TNIN_466531</name>
</gene>
<dbReference type="GO" id="GO:0005789">
    <property type="term" value="C:endoplasmic reticulum membrane"/>
    <property type="evidence" value="ECO:0007669"/>
    <property type="project" value="UniProtKB-SubCell"/>
</dbReference>
<dbReference type="EMBL" id="BMAV01024000">
    <property type="protein sequence ID" value="GFS29319.1"/>
    <property type="molecule type" value="Genomic_DNA"/>
</dbReference>
<keyword evidence="10" id="KW-1185">Reference proteome</keyword>
<evidence type="ECO:0000256" key="6">
    <source>
        <dbReference type="ARBA" id="ARBA00022989"/>
    </source>
</evidence>
<comment type="subcellular location">
    <subcellularLocation>
        <location evidence="1 8">Endoplasmic reticulum membrane</location>
        <topology evidence="1 8">Multi-pass membrane protein</topology>
    </subcellularLocation>
</comment>
<dbReference type="GO" id="GO:0000026">
    <property type="term" value="F:alpha-1,2-mannosyltransferase activity"/>
    <property type="evidence" value="ECO:0007669"/>
    <property type="project" value="TreeGrafter"/>
</dbReference>
<sequence>MVVIILSQNALIFFDRRGASIQLEFSPLLSRRPLTIRSKHLCDSLTLPCNKENFLFNSAVTEFQGTKVDKVLRLLSVYLVKSSFVPDEYWQSLEVAHKLTFGFGHLTWEWRKQIRSYIYPFMIHVLFSAYPGSVETIILLPKIFQAVLSTIGDFFTYKLACKLFGSRCGLWTLFNLLTSWFLFYCSSRTLTNMAETSITACGLFFYPWKREKHRGLTCSYLWFAGASSLIRPTAFVLWLPLYLYHLWREKHYFSVIKNTFLIGCVILATLMSCDSYFYGHWVFTPYNFFLFNWRSDIGAFYGQHNFLWYFTTGLPVVLGVHFIPFLMGLSLPYLRHQLFLIFWVIIIFSFLSHKEFRFLLPVLPLALIICSAVMNEISSNKMAIFKWKISKVINICMVYVILSINIPLSIYMGLFHQSGVTDATLHLSHIIGKDSKVLFLMPCHSTPYYSYIHQNISMKFLTCEPNFDKIYNYTDEADSFFENPKLWLAQNYEQIGSQYLPSHIVMFDTLYVQIKDFLKQYNYDLCYKTFHSHFPETKTGYFVLIYCKYK</sequence>
<dbReference type="PANTHER" id="PTHR22760:SF4">
    <property type="entry name" value="GPI MANNOSYLTRANSFERASE 3"/>
    <property type="match status" value="1"/>
</dbReference>
<evidence type="ECO:0000256" key="3">
    <source>
        <dbReference type="ARBA" id="ARBA00022679"/>
    </source>
</evidence>
<evidence type="ECO:0000256" key="4">
    <source>
        <dbReference type="ARBA" id="ARBA00022692"/>
    </source>
</evidence>
<dbReference type="AlphaFoldDB" id="A0A8X6I3T3"/>